<dbReference type="PANTHER" id="PTHR47204:SF1">
    <property type="entry name" value="RIBONUCLEASE H2 SUBUNIT C"/>
    <property type="match status" value="1"/>
</dbReference>
<evidence type="ECO:0000256" key="1">
    <source>
        <dbReference type="SAM" id="MobiDB-lite"/>
    </source>
</evidence>
<proteinExistence type="predicted"/>
<dbReference type="GO" id="GO:0006401">
    <property type="term" value="P:RNA catabolic process"/>
    <property type="evidence" value="ECO:0007669"/>
    <property type="project" value="InterPro"/>
</dbReference>
<dbReference type="PANTHER" id="PTHR47204">
    <property type="entry name" value="OS02G0168900 PROTEIN"/>
    <property type="match status" value="1"/>
</dbReference>
<reference evidence="2 3" key="1">
    <citation type="journal article" date="2016" name="Genome Biol. Evol.">
        <title>Divergent and convergent evolution of fungal pathogenicity.</title>
        <authorList>
            <person name="Shang Y."/>
            <person name="Xiao G."/>
            <person name="Zheng P."/>
            <person name="Cen K."/>
            <person name="Zhan S."/>
            <person name="Wang C."/>
        </authorList>
    </citation>
    <scope>NUCLEOTIDE SEQUENCE [LARGE SCALE GENOMIC DNA]</scope>
    <source>
        <strain evidence="2 3">ARSEF 7405</strain>
    </source>
</reference>
<evidence type="ECO:0000313" key="3">
    <source>
        <dbReference type="Proteomes" id="UP000242877"/>
    </source>
</evidence>
<dbReference type="VEuPathDB" id="FungiDB:AAP_00958"/>
<sequence length="160" mass="18445">MFTIQRKTGEDKKVLPNILPCRIHHDGPVDISERYWSPEVNAGEVCESVHFRGRRLKGRKVVLPEGYEGLVVTKTDKVLKSDNHKSHYEEDEDEQLKEQEAEPTIITADGTFSEFMIWGHEAVPEDRGPYIKGIEEWIAFSQKIHVDCENDKPESLEIKN</sequence>
<name>A0A168C640_9EURO</name>
<dbReference type="Proteomes" id="UP000242877">
    <property type="component" value="Unassembled WGS sequence"/>
</dbReference>
<dbReference type="OrthoDB" id="6222486at2759"/>
<feature type="region of interest" description="Disordered" evidence="1">
    <location>
        <begin position="81"/>
        <end position="100"/>
    </location>
</feature>
<dbReference type="InterPro" id="IPR013924">
    <property type="entry name" value="RNase_H2_suC"/>
</dbReference>
<dbReference type="CDD" id="cd09271">
    <property type="entry name" value="RNase_H2-C"/>
    <property type="match status" value="1"/>
</dbReference>
<gene>
    <name evidence="2" type="ORF">AAP_00958</name>
</gene>
<dbReference type="Pfam" id="PF08615">
    <property type="entry name" value="RNase_H2_suC"/>
    <property type="match status" value="1"/>
</dbReference>
<comment type="caution">
    <text evidence="2">The sequence shown here is derived from an EMBL/GenBank/DDBJ whole genome shotgun (WGS) entry which is preliminary data.</text>
</comment>
<dbReference type="EMBL" id="AZGZ01000003">
    <property type="protein sequence ID" value="KZZ96185.1"/>
    <property type="molecule type" value="Genomic_DNA"/>
</dbReference>
<dbReference type="Gene3D" id="2.40.128.680">
    <property type="match status" value="1"/>
</dbReference>
<dbReference type="GO" id="GO:0032299">
    <property type="term" value="C:ribonuclease H2 complex"/>
    <property type="evidence" value="ECO:0007669"/>
    <property type="project" value="InterPro"/>
</dbReference>
<dbReference type="AlphaFoldDB" id="A0A168C640"/>
<keyword evidence="3" id="KW-1185">Reference proteome</keyword>
<accession>A0A168C640</accession>
<evidence type="ECO:0000313" key="2">
    <source>
        <dbReference type="EMBL" id="KZZ96185.1"/>
    </source>
</evidence>
<organism evidence="2 3">
    <name type="scientific">Ascosphaera apis ARSEF 7405</name>
    <dbReference type="NCBI Taxonomy" id="392613"/>
    <lineage>
        <taxon>Eukaryota</taxon>
        <taxon>Fungi</taxon>
        <taxon>Dikarya</taxon>
        <taxon>Ascomycota</taxon>
        <taxon>Pezizomycotina</taxon>
        <taxon>Eurotiomycetes</taxon>
        <taxon>Eurotiomycetidae</taxon>
        <taxon>Onygenales</taxon>
        <taxon>Ascosphaeraceae</taxon>
        <taxon>Ascosphaera</taxon>
    </lineage>
</organism>
<protein>
    <submittedName>
        <fullName evidence="2">Ribonuclease H2, subunit C</fullName>
    </submittedName>
</protein>